<dbReference type="InterPro" id="IPR023214">
    <property type="entry name" value="HAD_sf"/>
</dbReference>
<sequence>MFVVFDLDGTLANCEHRLHHIAMPAHGEADWPEQNWDAFYATVHEDTPISPVQACAAALIDTGHRVEIWTGRSDNCRVATQRWLNDHGLGGLPLIMREGGDRTADYRLKRGWITERGKPDLIFEDRASVVAMWREQGIICAQVAPGDF</sequence>
<feature type="domain" description="Polynucleotide kinase PNKP phosphatase" evidence="1">
    <location>
        <begin position="41"/>
        <end position="148"/>
    </location>
</feature>
<evidence type="ECO:0000313" key="3">
    <source>
        <dbReference type="Proteomes" id="UP000033874"/>
    </source>
</evidence>
<dbReference type="Proteomes" id="UP000033874">
    <property type="component" value="Unassembled WGS sequence"/>
</dbReference>
<dbReference type="AlphaFoldDB" id="A0A0M3AZB1"/>
<dbReference type="PATRIC" id="fig|56193.3.peg.904"/>
<dbReference type="EMBL" id="LBIC01000001">
    <property type="protein sequence ID" value="KKW93894.1"/>
    <property type="molecule type" value="Genomic_DNA"/>
</dbReference>
<evidence type="ECO:0000259" key="1">
    <source>
        <dbReference type="Pfam" id="PF25109"/>
    </source>
</evidence>
<dbReference type="InterPro" id="IPR036412">
    <property type="entry name" value="HAD-like_sf"/>
</dbReference>
<dbReference type="RefSeq" id="WP_046762329.1">
    <property type="nucleotide sequence ID" value="NZ_LBIC01000001.1"/>
</dbReference>
<name>A0A0M3AZB1_9SPHN</name>
<dbReference type="InterPro" id="IPR056782">
    <property type="entry name" value="HAD_PNKP"/>
</dbReference>
<comment type="caution">
    <text evidence="2">The sequence shown here is derived from an EMBL/GenBank/DDBJ whole genome shotgun (WGS) entry which is preliminary data.</text>
</comment>
<gene>
    <name evidence="2" type="ORF">YP76_04390</name>
</gene>
<protein>
    <recommendedName>
        <fullName evidence="1">Polynucleotide kinase PNKP phosphatase domain-containing protein</fullName>
    </recommendedName>
</protein>
<organism evidence="2 3">
    <name type="scientific">Sphingobium chungbukense</name>
    <dbReference type="NCBI Taxonomy" id="56193"/>
    <lineage>
        <taxon>Bacteria</taxon>
        <taxon>Pseudomonadati</taxon>
        <taxon>Pseudomonadota</taxon>
        <taxon>Alphaproteobacteria</taxon>
        <taxon>Sphingomonadales</taxon>
        <taxon>Sphingomonadaceae</taxon>
        <taxon>Sphingobium</taxon>
    </lineage>
</organism>
<evidence type="ECO:0000313" key="2">
    <source>
        <dbReference type="EMBL" id="KKW93894.1"/>
    </source>
</evidence>
<accession>A0A0M3AZB1</accession>
<dbReference type="Gene3D" id="3.40.50.1000">
    <property type="entry name" value="HAD superfamily/HAD-like"/>
    <property type="match status" value="1"/>
</dbReference>
<dbReference type="STRING" id="56193.YP76_04390"/>
<dbReference type="Pfam" id="PF25109">
    <property type="entry name" value="HAD_PNKP"/>
    <property type="match status" value="1"/>
</dbReference>
<dbReference type="SUPFAM" id="SSF56784">
    <property type="entry name" value="HAD-like"/>
    <property type="match status" value="1"/>
</dbReference>
<proteinExistence type="predicted"/>
<keyword evidence="3" id="KW-1185">Reference proteome</keyword>
<reference evidence="2 3" key="1">
    <citation type="submission" date="2015-04" db="EMBL/GenBank/DDBJ databases">
        <title>Genome sequence of aromatic hydrocarbons-degrading Sphingobium chungbukense DJ77.</title>
        <authorList>
            <person name="Kim Y.-C."/>
            <person name="Chae J.-C."/>
        </authorList>
    </citation>
    <scope>NUCLEOTIDE SEQUENCE [LARGE SCALE GENOMIC DNA]</scope>
    <source>
        <strain evidence="2 3">DJ77</strain>
    </source>
</reference>